<keyword evidence="1" id="KW-1133">Transmembrane helix</keyword>
<dbReference type="AlphaFoldDB" id="A0A518RDK0"/>
<feature type="transmembrane region" description="Helical" evidence="1">
    <location>
        <begin position="180"/>
        <end position="201"/>
    </location>
</feature>
<organism evidence="3 4">
    <name type="scientific">Sphingomonas suaedae</name>
    <dbReference type="NCBI Taxonomy" id="2599297"/>
    <lineage>
        <taxon>Bacteria</taxon>
        <taxon>Pseudomonadati</taxon>
        <taxon>Pseudomonadota</taxon>
        <taxon>Alphaproteobacteria</taxon>
        <taxon>Sphingomonadales</taxon>
        <taxon>Sphingomonadaceae</taxon>
        <taxon>Sphingomonas</taxon>
    </lineage>
</organism>
<feature type="transmembrane region" description="Helical" evidence="1">
    <location>
        <begin position="50"/>
        <end position="70"/>
    </location>
</feature>
<dbReference type="RefSeq" id="WP_145845485.1">
    <property type="nucleotide sequence ID" value="NZ_CP042239.1"/>
</dbReference>
<keyword evidence="1" id="KW-0812">Transmembrane</keyword>
<feature type="transmembrane region" description="Helical" evidence="1">
    <location>
        <begin position="91"/>
        <end position="110"/>
    </location>
</feature>
<feature type="transmembrane region" description="Helical" evidence="1">
    <location>
        <begin position="130"/>
        <end position="153"/>
    </location>
</feature>
<sequence>MTASTRLTTLTRIGFATRGVLYSVIAYLVIRTGRAEGPGGALDYLSEGSGKVLLSVMAVGLLAYGMWRLADAALNIEDHEADKKGAMERAGAALSGLAHLFLTWQAIQLVQGVSSDGNSVQDSARTALTFPGGGVAILLAGAVVLVVGVVQLVRAWKGSFLRHLEPKMARRTWVKWSGRAGYAARGIVFLIVGYFLVAAGLDTTSSGVGGMDAALSWLESPVDVIVALGLFGFGIFSLVEARWRILQSVPVDRLT</sequence>
<dbReference type="KEGG" id="ssua:FPZ54_05095"/>
<keyword evidence="4" id="KW-1185">Reference proteome</keyword>
<protein>
    <submittedName>
        <fullName evidence="3">DUF1206 domain-containing protein</fullName>
    </submittedName>
</protein>
<evidence type="ECO:0000313" key="4">
    <source>
        <dbReference type="Proteomes" id="UP000318055"/>
    </source>
</evidence>
<evidence type="ECO:0000256" key="1">
    <source>
        <dbReference type="SAM" id="Phobius"/>
    </source>
</evidence>
<evidence type="ECO:0000259" key="2">
    <source>
        <dbReference type="Pfam" id="PF06724"/>
    </source>
</evidence>
<dbReference type="Proteomes" id="UP000318055">
    <property type="component" value="Chromosome"/>
</dbReference>
<name>A0A518RDK0_9SPHN</name>
<gene>
    <name evidence="3" type="ORF">FPZ54_05095</name>
</gene>
<dbReference type="Pfam" id="PF06724">
    <property type="entry name" value="DUF1206"/>
    <property type="match status" value="3"/>
</dbReference>
<keyword evidence="1" id="KW-0472">Membrane</keyword>
<feature type="transmembrane region" description="Helical" evidence="1">
    <location>
        <begin position="221"/>
        <end position="239"/>
    </location>
</feature>
<feature type="domain" description="DUF1206" evidence="2">
    <location>
        <begin position="90"/>
        <end position="157"/>
    </location>
</feature>
<reference evidence="3 4" key="1">
    <citation type="submission" date="2019-07" db="EMBL/GenBank/DDBJ databases">
        <title>Sphingomonas alkalisoli sp. nov., isolated from rhizosphere soil of Suaedae salsa.</title>
        <authorList>
            <person name="Zhang H."/>
            <person name="Xu L."/>
            <person name="Zhang J.-X."/>
            <person name="Sun J.-Q."/>
        </authorList>
    </citation>
    <scope>NUCLEOTIDE SEQUENCE [LARGE SCALE GENOMIC DNA]</scope>
    <source>
        <strain evidence="3 4">XS-10</strain>
    </source>
</reference>
<accession>A0A518RDK0</accession>
<dbReference type="OrthoDB" id="5702018at2"/>
<dbReference type="InterPro" id="IPR009597">
    <property type="entry name" value="DUF1206"/>
</dbReference>
<feature type="transmembrane region" description="Helical" evidence="1">
    <location>
        <begin position="12"/>
        <end position="30"/>
    </location>
</feature>
<feature type="domain" description="DUF1206" evidence="2">
    <location>
        <begin position="180"/>
        <end position="244"/>
    </location>
</feature>
<dbReference type="EMBL" id="CP042239">
    <property type="protein sequence ID" value="QDX25461.1"/>
    <property type="molecule type" value="Genomic_DNA"/>
</dbReference>
<proteinExistence type="predicted"/>
<evidence type="ECO:0000313" key="3">
    <source>
        <dbReference type="EMBL" id="QDX25461.1"/>
    </source>
</evidence>
<feature type="domain" description="DUF1206" evidence="2">
    <location>
        <begin position="13"/>
        <end position="73"/>
    </location>
</feature>